<evidence type="ECO:0000313" key="14">
    <source>
        <dbReference type="Proteomes" id="UP000198406"/>
    </source>
</evidence>
<dbReference type="PANTHER" id="PTHR22808">
    <property type="entry name" value="NCL1 YEAST -RELATED NOL1/NOP2/FMU SUN DOMAIN-CONTAINING"/>
    <property type="match status" value="1"/>
</dbReference>
<dbReference type="Pfam" id="PF25376">
    <property type="entry name" value="Pre-PUA_NSUN2"/>
    <property type="match status" value="1"/>
</dbReference>
<feature type="region of interest" description="Disordered" evidence="11">
    <location>
        <begin position="1"/>
        <end position="30"/>
    </location>
</feature>
<evidence type="ECO:0000256" key="9">
    <source>
        <dbReference type="ARBA" id="ARBA00023242"/>
    </source>
</evidence>
<evidence type="ECO:0000256" key="11">
    <source>
        <dbReference type="SAM" id="MobiDB-lite"/>
    </source>
</evidence>
<dbReference type="GO" id="GO:0000049">
    <property type="term" value="F:tRNA binding"/>
    <property type="evidence" value="ECO:0007669"/>
    <property type="project" value="UniProtKB-KW"/>
</dbReference>
<evidence type="ECO:0000259" key="12">
    <source>
        <dbReference type="PROSITE" id="PS51686"/>
    </source>
</evidence>
<comment type="subcellular location">
    <subcellularLocation>
        <location evidence="1">Nucleus</location>
    </subcellularLocation>
</comment>
<dbReference type="EMBL" id="BDSP01000016">
    <property type="protein sequence ID" value="GAX10269.1"/>
    <property type="molecule type" value="Genomic_DNA"/>
</dbReference>
<dbReference type="InterPro" id="IPR018314">
    <property type="entry name" value="RsmB/NOL1/NOP2-like_CS"/>
</dbReference>
<evidence type="ECO:0000256" key="5">
    <source>
        <dbReference type="ARBA" id="ARBA00022679"/>
    </source>
</evidence>
<dbReference type="Proteomes" id="UP000198406">
    <property type="component" value="Unassembled WGS sequence"/>
</dbReference>
<dbReference type="InterPro" id="IPR057285">
    <property type="entry name" value="Pre-PUA_NSUN2"/>
</dbReference>
<keyword evidence="3" id="KW-0820">tRNA-binding</keyword>
<feature type="binding site" evidence="10">
    <location>
        <position position="245"/>
    </location>
    <ligand>
        <name>S-adenosyl-L-methionine</name>
        <dbReference type="ChEBI" id="CHEBI:59789"/>
    </ligand>
</feature>
<keyword evidence="4 10" id="KW-0489">Methyltransferase</keyword>
<name>A0A1Z5J8J5_FISSO</name>
<accession>A0A1Z5J8J5</accession>
<comment type="caution">
    <text evidence="13">The sequence shown here is derived from an EMBL/GenBank/DDBJ whole genome shotgun (WGS) entry which is preliminary data.</text>
</comment>
<keyword evidence="6 10" id="KW-0949">S-adenosyl-L-methionine</keyword>
<keyword evidence="8 10" id="KW-0694">RNA-binding</keyword>
<dbReference type="Gene3D" id="3.40.50.150">
    <property type="entry name" value="Vaccinia Virus protein VP39"/>
    <property type="match status" value="2"/>
</dbReference>
<dbReference type="InterPro" id="IPR023270">
    <property type="entry name" value="RCMT_NCL1"/>
</dbReference>
<dbReference type="EC" id="2.1.1.203" evidence="13"/>
<dbReference type="PRINTS" id="PR02008">
    <property type="entry name" value="RCMTFAMILY"/>
</dbReference>
<dbReference type="PRINTS" id="PR02011">
    <property type="entry name" value="RCMTNCL1"/>
</dbReference>
<dbReference type="PROSITE" id="PS51686">
    <property type="entry name" value="SAM_MT_RSMB_NOP"/>
    <property type="match status" value="1"/>
</dbReference>
<dbReference type="InParanoid" id="A0A1Z5J8J5"/>
<evidence type="ECO:0000256" key="7">
    <source>
        <dbReference type="ARBA" id="ARBA00022694"/>
    </source>
</evidence>
<dbReference type="InterPro" id="IPR023267">
    <property type="entry name" value="RCMT"/>
</dbReference>
<comment type="similarity">
    <text evidence="2 10">Belongs to the class I-like SAM-binding methyltransferase superfamily. RsmB/NOP family.</text>
</comment>
<feature type="active site" description="Nucleophile" evidence="10">
    <location>
        <position position="316"/>
    </location>
</feature>
<dbReference type="InterPro" id="IPR049560">
    <property type="entry name" value="MeTrfase_RsmB-F_NOP2_cat"/>
</dbReference>
<feature type="binding site" evidence="10">
    <location>
        <position position="262"/>
    </location>
    <ligand>
        <name>S-adenosyl-L-methionine</name>
        <dbReference type="ChEBI" id="CHEBI:59789"/>
    </ligand>
</feature>
<feature type="domain" description="SAM-dependent MTase RsmB/NOP-type" evidence="12">
    <location>
        <begin position="101"/>
        <end position="368"/>
    </location>
</feature>
<evidence type="ECO:0000256" key="4">
    <source>
        <dbReference type="ARBA" id="ARBA00022603"/>
    </source>
</evidence>
<dbReference type="Pfam" id="PF01189">
    <property type="entry name" value="Methyltr_RsmB-F"/>
    <property type="match status" value="1"/>
</dbReference>
<evidence type="ECO:0000256" key="8">
    <source>
        <dbReference type="ARBA" id="ARBA00022884"/>
    </source>
</evidence>
<keyword evidence="14" id="KW-1185">Reference proteome</keyword>
<evidence type="ECO:0000256" key="3">
    <source>
        <dbReference type="ARBA" id="ARBA00022555"/>
    </source>
</evidence>
<sequence length="770" mass="87071">MGKFRGKRRKDKNKDQPKGRRNGENRNDGESYVATIIDHGNYKMEAYYAAQGLHSTKWTDATLTSCSNWDEFEAERILWRASATQILPASFRYAKDIPSTLREKCENEMNDLLQVVRNELSVEVVRPLRFLPHAYQLGVDRSMIRKDPNLKAFFEWVKLQNLAGFITRQETVSMVPPVVLQTQPGDCVLDMCAAPGSKTSQILERLGLEGSLIANDNNAKRAHMLVSQLRRIVHMNPNVLVTCCDGQFFPSKILQFDRILCDAPCSGDGTSRKNIGVWKTWSQAAALSLHTLQLQIAWKGAANLLKVGGYMCYSTCSNNPMENEAVVAELLRKSNGALELVKVNLEGFKTRPGWTSWKVFCESQTQRESKNKHKKNIAKTLAKRSEWQEKEAEASNDGEVVAATTRAADVENPAISDEPTVEDKARLPESKDDGIKERFQPTSMDEDYLIEMAKKSGLEYWPTYDDVPEPFRGRVRPSHFKPTEEEVATFHLHRCVRCLPHDNDTGGFFVALIRKVGDISVADRQQRDDLDSQQPENKRARLGEKESACKQGPRLDDAGERLVKGNQVRDENGKSIQGLGKDDFVPVEDSILNELIDSFGLTESNFQKDLIMTRASGESKIIYYISRPIKNIIDKGIQSKVTVINSGLKAFVRSSLDGTSMYRVCQEAAHFLVPHMTKRKFVANIADFEKCLTSERFIQIASFSDDLQSQIRELSIGSFILILDGYEDELQHKMVVTLWRCRTDRVDQLVAQMERDAIVAKVRSIREASL</sequence>
<organism evidence="13 14">
    <name type="scientific">Fistulifera solaris</name>
    <name type="common">Oleaginous diatom</name>
    <dbReference type="NCBI Taxonomy" id="1519565"/>
    <lineage>
        <taxon>Eukaryota</taxon>
        <taxon>Sar</taxon>
        <taxon>Stramenopiles</taxon>
        <taxon>Ochrophyta</taxon>
        <taxon>Bacillariophyta</taxon>
        <taxon>Bacillariophyceae</taxon>
        <taxon>Bacillariophycidae</taxon>
        <taxon>Naviculales</taxon>
        <taxon>Naviculaceae</taxon>
        <taxon>Fistulifera</taxon>
    </lineage>
</organism>
<dbReference type="InterPro" id="IPR001678">
    <property type="entry name" value="MeTrfase_RsmB-F_NOP2_dom"/>
</dbReference>
<keyword evidence="9" id="KW-0539">Nucleus</keyword>
<dbReference type="GO" id="GO:0016428">
    <property type="term" value="F:tRNA (cytidine-5-)-methyltransferase activity"/>
    <property type="evidence" value="ECO:0007669"/>
    <property type="project" value="InterPro"/>
</dbReference>
<gene>
    <name evidence="13" type="ORF">FisN_3Lh471</name>
</gene>
<dbReference type="GO" id="GO:0030488">
    <property type="term" value="P:tRNA methylation"/>
    <property type="evidence" value="ECO:0007669"/>
    <property type="project" value="UniProtKB-ARBA"/>
</dbReference>
<evidence type="ECO:0000256" key="1">
    <source>
        <dbReference type="ARBA" id="ARBA00004123"/>
    </source>
</evidence>
<evidence type="ECO:0000256" key="10">
    <source>
        <dbReference type="PROSITE-ProRule" id="PRU01023"/>
    </source>
</evidence>
<feature type="region of interest" description="Disordered" evidence="11">
    <location>
        <begin position="524"/>
        <end position="556"/>
    </location>
</feature>
<dbReference type="PANTHER" id="PTHR22808:SF1">
    <property type="entry name" value="RNA CYTOSINE-C(5)-METHYLTRANSFERASE NSUN2-RELATED"/>
    <property type="match status" value="1"/>
</dbReference>
<dbReference type="GO" id="GO:0005634">
    <property type="term" value="C:nucleus"/>
    <property type="evidence" value="ECO:0007669"/>
    <property type="project" value="UniProtKB-SubCell"/>
</dbReference>
<keyword evidence="7" id="KW-0819">tRNA processing</keyword>
<dbReference type="PROSITE" id="PS01153">
    <property type="entry name" value="NOL1_NOP2_SUN"/>
    <property type="match status" value="1"/>
</dbReference>
<evidence type="ECO:0000256" key="6">
    <source>
        <dbReference type="ARBA" id="ARBA00022691"/>
    </source>
</evidence>
<protein>
    <submittedName>
        <fullName evidence="13">tRNA (Cytosine34-C5)-methyltransferase</fullName>
        <ecNumber evidence="13">2.1.1.203</ecNumber>
    </submittedName>
</protein>
<feature type="compositionally biased region" description="Basic residues" evidence="11">
    <location>
        <begin position="1"/>
        <end position="11"/>
    </location>
</feature>
<feature type="binding site" evidence="10">
    <location>
        <position position="216"/>
    </location>
    <ligand>
        <name>S-adenosyl-L-methionine</name>
        <dbReference type="ChEBI" id="CHEBI:59789"/>
    </ligand>
</feature>
<reference evidence="13 14" key="1">
    <citation type="journal article" date="2015" name="Plant Cell">
        <title>Oil accumulation by the oleaginous diatom Fistulifera solaris as revealed by the genome and transcriptome.</title>
        <authorList>
            <person name="Tanaka T."/>
            <person name="Maeda Y."/>
            <person name="Veluchamy A."/>
            <person name="Tanaka M."/>
            <person name="Abida H."/>
            <person name="Marechal E."/>
            <person name="Bowler C."/>
            <person name="Muto M."/>
            <person name="Sunaga Y."/>
            <person name="Tanaka M."/>
            <person name="Yoshino T."/>
            <person name="Taniguchi T."/>
            <person name="Fukuda Y."/>
            <person name="Nemoto M."/>
            <person name="Matsumoto M."/>
            <person name="Wong P.S."/>
            <person name="Aburatani S."/>
            <person name="Fujibuchi W."/>
        </authorList>
    </citation>
    <scope>NUCLEOTIDE SEQUENCE [LARGE SCALE GENOMIC DNA]</scope>
    <source>
        <strain evidence="13 14">JPCC DA0580</strain>
    </source>
</reference>
<dbReference type="InterPro" id="IPR029063">
    <property type="entry name" value="SAM-dependent_MTases_sf"/>
</dbReference>
<dbReference type="SUPFAM" id="SSF53335">
    <property type="entry name" value="S-adenosyl-L-methionine-dependent methyltransferases"/>
    <property type="match status" value="1"/>
</dbReference>
<evidence type="ECO:0000256" key="2">
    <source>
        <dbReference type="ARBA" id="ARBA00007494"/>
    </source>
</evidence>
<feature type="compositionally biased region" description="Basic and acidic residues" evidence="11">
    <location>
        <begin position="12"/>
        <end position="29"/>
    </location>
</feature>
<dbReference type="AlphaFoldDB" id="A0A1Z5J8J5"/>
<feature type="binding site" evidence="10">
    <location>
        <begin position="192"/>
        <end position="198"/>
    </location>
    <ligand>
        <name>S-adenosyl-L-methionine</name>
        <dbReference type="ChEBI" id="CHEBI:59789"/>
    </ligand>
</feature>
<keyword evidence="5 10" id="KW-0808">Transferase</keyword>
<dbReference type="OrthoDB" id="6093671at2759"/>
<proteinExistence type="inferred from homology"/>
<evidence type="ECO:0000313" key="13">
    <source>
        <dbReference type="EMBL" id="GAX10269.1"/>
    </source>
</evidence>